<evidence type="ECO:0000313" key="2">
    <source>
        <dbReference type="EMBL" id="TRZ16315.1"/>
    </source>
</evidence>
<name>A0A8K1GEM4_9PASS</name>
<evidence type="ECO:0000313" key="3">
    <source>
        <dbReference type="Proteomes" id="UP000796761"/>
    </source>
</evidence>
<organism evidence="2 3">
    <name type="scientific">Zosterops borbonicus</name>
    <dbReference type="NCBI Taxonomy" id="364589"/>
    <lineage>
        <taxon>Eukaryota</taxon>
        <taxon>Metazoa</taxon>
        <taxon>Chordata</taxon>
        <taxon>Craniata</taxon>
        <taxon>Vertebrata</taxon>
        <taxon>Euteleostomi</taxon>
        <taxon>Archelosauria</taxon>
        <taxon>Archosauria</taxon>
        <taxon>Dinosauria</taxon>
        <taxon>Saurischia</taxon>
        <taxon>Theropoda</taxon>
        <taxon>Coelurosauria</taxon>
        <taxon>Aves</taxon>
        <taxon>Neognathae</taxon>
        <taxon>Neoaves</taxon>
        <taxon>Telluraves</taxon>
        <taxon>Australaves</taxon>
        <taxon>Passeriformes</taxon>
        <taxon>Sylvioidea</taxon>
        <taxon>Zosteropidae</taxon>
        <taxon>Zosterops</taxon>
    </lineage>
</organism>
<feature type="compositionally biased region" description="Polar residues" evidence="1">
    <location>
        <begin position="1"/>
        <end position="11"/>
    </location>
</feature>
<comment type="caution">
    <text evidence="2">The sequence shown here is derived from an EMBL/GenBank/DDBJ whole genome shotgun (WGS) entry which is preliminary data.</text>
</comment>
<accession>A0A8K1GEM4</accession>
<gene>
    <name evidence="2" type="ORF">HGM15179_010778</name>
</gene>
<feature type="region of interest" description="Disordered" evidence="1">
    <location>
        <begin position="1"/>
        <end position="41"/>
    </location>
</feature>
<reference evidence="2" key="1">
    <citation type="submission" date="2019-04" db="EMBL/GenBank/DDBJ databases">
        <title>Genome assembly of Zosterops borbonicus 15179.</title>
        <authorList>
            <person name="Leroy T."/>
            <person name="Anselmetti Y."/>
            <person name="Tilak M.-K."/>
            <person name="Nabholz B."/>
        </authorList>
    </citation>
    <scope>NUCLEOTIDE SEQUENCE</scope>
    <source>
        <strain evidence="2">HGM_15179</strain>
        <tissue evidence="2">Muscle</tissue>
    </source>
</reference>
<dbReference type="AlphaFoldDB" id="A0A8K1GEM4"/>
<keyword evidence="3" id="KW-1185">Reference proteome</keyword>
<protein>
    <submittedName>
        <fullName evidence="2">Uncharacterized protein</fullName>
    </submittedName>
</protein>
<dbReference type="EMBL" id="SWJQ01000321">
    <property type="protein sequence ID" value="TRZ16315.1"/>
    <property type="molecule type" value="Genomic_DNA"/>
</dbReference>
<evidence type="ECO:0000256" key="1">
    <source>
        <dbReference type="SAM" id="MobiDB-lite"/>
    </source>
</evidence>
<sequence length="99" mass="10861">MTPNWRRQATGSRAELPPSGTSRVWRNGPQEPDEIQQGQMLRTTHRKGDDLVMILPGKKLCLKVLEQFAEKVLPPSLMGSPLASSGFVLDQGGFVCNGD</sequence>
<proteinExistence type="predicted"/>
<dbReference type="Proteomes" id="UP000796761">
    <property type="component" value="Unassembled WGS sequence"/>
</dbReference>